<evidence type="ECO:0000256" key="5">
    <source>
        <dbReference type="SAM" id="Phobius"/>
    </source>
</evidence>
<dbReference type="Proteomes" id="UP000384372">
    <property type="component" value="Unassembled WGS sequence"/>
</dbReference>
<evidence type="ECO:0000259" key="6">
    <source>
        <dbReference type="Pfam" id="PF14378"/>
    </source>
</evidence>
<feature type="transmembrane region" description="Helical" evidence="5">
    <location>
        <begin position="247"/>
        <end position="265"/>
    </location>
</feature>
<organism evidence="7 8">
    <name type="scientific">Segatella copri</name>
    <dbReference type="NCBI Taxonomy" id="165179"/>
    <lineage>
        <taxon>Bacteria</taxon>
        <taxon>Pseudomonadati</taxon>
        <taxon>Bacteroidota</taxon>
        <taxon>Bacteroidia</taxon>
        <taxon>Bacteroidales</taxon>
        <taxon>Prevotellaceae</taxon>
        <taxon>Segatella</taxon>
    </lineage>
</organism>
<dbReference type="EMBL" id="VZAD01000038">
    <property type="protein sequence ID" value="MQP11236.1"/>
    <property type="molecule type" value="Genomic_DNA"/>
</dbReference>
<feature type="transmembrane region" description="Helical" evidence="5">
    <location>
        <begin position="197"/>
        <end position="216"/>
    </location>
</feature>
<gene>
    <name evidence="7" type="ORF">F7D20_04485</name>
</gene>
<evidence type="ECO:0000256" key="4">
    <source>
        <dbReference type="ARBA" id="ARBA00023136"/>
    </source>
</evidence>
<dbReference type="CDD" id="cd03386">
    <property type="entry name" value="PAP2_Aur1_like"/>
    <property type="match status" value="1"/>
</dbReference>
<accession>A0A6A7WA59</accession>
<reference evidence="7 8" key="1">
    <citation type="submission" date="2019-09" db="EMBL/GenBank/DDBJ databases">
        <title>Distinct polysaccharide growth profiles of human intestinal Prevotella copri isolates.</title>
        <authorList>
            <person name="Fehlner-Peach H."/>
            <person name="Magnabosco C."/>
            <person name="Raghavan V."/>
            <person name="Scher J.U."/>
            <person name="Tett A."/>
            <person name="Cox L.M."/>
            <person name="Gottsegen C."/>
            <person name="Watters A."/>
            <person name="Wiltshire- Gordon J.D."/>
            <person name="Segata N."/>
            <person name="Bonneau R."/>
            <person name="Littman D.R."/>
        </authorList>
    </citation>
    <scope>NUCLEOTIDE SEQUENCE [LARGE SCALE GENOMIC DNA]</scope>
    <source>
        <strain evidence="8">iAQ1173</strain>
    </source>
</reference>
<dbReference type="PANTHER" id="PTHR31310:SF7">
    <property type="entry name" value="PA-PHOSPHATASE RELATED-FAMILY PROTEIN DDB_G0268928"/>
    <property type="match status" value="1"/>
</dbReference>
<feature type="domain" description="Inositolphosphotransferase Aur1/Ipt1" evidence="6">
    <location>
        <begin position="91"/>
        <end position="264"/>
    </location>
</feature>
<dbReference type="AlphaFoldDB" id="A0A6A7WA59"/>
<evidence type="ECO:0000256" key="3">
    <source>
        <dbReference type="ARBA" id="ARBA00022989"/>
    </source>
</evidence>
<comment type="caution">
    <text evidence="7">The sequence shown here is derived from an EMBL/GenBank/DDBJ whole genome shotgun (WGS) entry which is preliminary data.</text>
</comment>
<evidence type="ECO:0000256" key="1">
    <source>
        <dbReference type="ARBA" id="ARBA00004141"/>
    </source>
</evidence>
<feature type="transmembrane region" description="Helical" evidence="5">
    <location>
        <begin position="99"/>
        <end position="120"/>
    </location>
</feature>
<keyword evidence="4 5" id="KW-0472">Membrane</keyword>
<comment type="subcellular location">
    <subcellularLocation>
        <location evidence="1">Membrane</location>
        <topology evidence="1">Multi-pass membrane protein</topology>
    </subcellularLocation>
</comment>
<sequence>MTSLYLIAVFALLIAWQKTRKFALYFLPWLIFAVTYDSMRFYPNYMVGSIDVRGLYEAEKSLFGIAAQTPTEFQAIADHSQMMIPGEYFSVHHAALPDLMAGFFYLCWVPVPVGFALYLFSKKEYRWFVRFSWTFLVVNLIGFVGYYIHPASPPWYVMEYGFSPILGTPGNVAGLARFDELVGYPVFHSIYCHNANVFAAVPSLHAAYMLITTFYAAKSHQHWFTTAAFAIICMGIWWTAVYSGHHYIIDVLLGIMTAIIGILLMEKVVFKRFLNRNSQEVH</sequence>
<dbReference type="GO" id="GO:0016020">
    <property type="term" value="C:membrane"/>
    <property type="evidence" value="ECO:0007669"/>
    <property type="project" value="UniProtKB-SubCell"/>
</dbReference>
<dbReference type="Gene3D" id="1.20.144.10">
    <property type="entry name" value="Phosphatidic acid phosphatase type 2/haloperoxidase"/>
    <property type="match status" value="1"/>
</dbReference>
<dbReference type="RefSeq" id="WP_158463016.1">
    <property type="nucleotide sequence ID" value="NZ_VZAD01000038.1"/>
</dbReference>
<feature type="transmembrane region" description="Helical" evidence="5">
    <location>
        <begin position="127"/>
        <end position="148"/>
    </location>
</feature>
<dbReference type="PANTHER" id="PTHR31310">
    <property type="match status" value="1"/>
</dbReference>
<evidence type="ECO:0000313" key="8">
    <source>
        <dbReference type="Proteomes" id="UP000384372"/>
    </source>
</evidence>
<protein>
    <submittedName>
        <fullName evidence="7">Inositol phosphorylceramide synthase</fullName>
    </submittedName>
</protein>
<keyword evidence="3 5" id="KW-1133">Transmembrane helix</keyword>
<keyword evidence="2 5" id="KW-0812">Transmembrane</keyword>
<evidence type="ECO:0000313" key="7">
    <source>
        <dbReference type="EMBL" id="MQP11236.1"/>
    </source>
</evidence>
<dbReference type="OrthoDB" id="629685at2"/>
<name>A0A6A7WA59_9BACT</name>
<dbReference type="InterPro" id="IPR026841">
    <property type="entry name" value="Aur1/Ipt1"/>
</dbReference>
<proteinExistence type="predicted"/>
<dbReference type="InterPro" id="IPR052185">
    <property type="entry name" value="IPC_Synthase-Related"/>
</dbReference>
<dbReference type="Pfam" id="PF14378">
    <property type="entry name" value="PAP2_3"/>
    <property type="match status" value="1"/>
</dbReference>
<evidence type="ECO:0000256" key="2">
    <source>
        <dbReference type="ARBA" id="ARBA00022692"/>
    </source>
</evidence>
<keyword evidence="8" id="KW-1185">Reference proteome</keyword>
<feature type="transmembrane region" description="Helical" evidence="5">
    <location>
        <begin position="223"/>
        <end position="241"/>
    </location>
</feature>